<accession>A0A0A8XWP2</accession>
<reference evidence="1" key="2">
    <citation type="journal article" date="2015" name="Data Brief">
        <title>Shoot transcriptome of the giant reed, Arundo donax.</title>
        <authorList>
            <person name="Barrero R.A."/>
            <person name="Guerrero F.D."/>
            <person name="Moolhuijzen P."/>
            <person name="Goolsby J.A."/>
            <person name="Tidwell J."/>
            <person name="Bellgard S.E."/>
            <person name="Bellgard M.I."/>
        </authorList>
    </citation>
    <scope>NUCLEOTIDE SEQUENCE</scope>
    <source>
        <tissue evidence="1">Shoot tissue taken approximately 20 cm above the soil surface</tissue>
    </source>
</reference>
<sequence length="64" mass="6683">MLIPTPSSSSTPNAPLCCSPSIAVTSTYPSSRSSKSCICTSSQLLQLVALKHFCTHSFSSQTSS</sequence>
<organism evidence="1">
    <name type="scientific">Arundo donax</name>
    <name type="common">Giant reed</name>
    <name type="synonym">Donax arundinaceus</name>
    <dbReference type="NCBI Taxonomy" id="35708"/>
    <lineage>
        <taxon>Eukaryota</taxon>
        <taxon>Viridiplantae</taxon>
        <taxon>Streptophyta</taxon>
        <taxon>Embryophyta</taxon>
        <taxon>Tracheophyta</taxon>
        <taxon>Spermatophyta</taxon>
        <taxon>Magnoliopsida</taxon>
        <taxon>Liliopsida</taxon>
        <taxon>Poales</taxon>
        <taxon>Poaceae</taxon>
        <taxon>PACMAD clade</taxon>
        <taxon>Arundinoideae</taxon>
        <taxon>Arundineae</taxon>
        <taxon>Arundo</taxon>
    </lineage>
</organism>
<proteinExistence type="predicted"/>
<name>A0A0A8XWP2_ARUDO</name>
<reference evidence="1" key="1">
    <citation type="submission" date="2014-09" db="EMBL/GenBank/DDBJ databases">
        <authorList>
            <person name="Magalhaes I.L.F."/>
            <person name="Oliveira U."/>
            <person name="Santos F.R."/>
            <person name="Vidigal T.H.D.A."/>
            <person name="Brescovit A.D."/>
            <person name="Santos A.J."/>
        </authorList>
    </citation>
    <scope>NUCLEOTIDE SEQUENCE</scope>
    <source>
        <tissue evidence="1">Shoot tissue taken approximately 20 cm above the soil surface</tissue>
    </source>
</reference>
<evidence type="ECO:0000313" key="1">
    <source>
        <dbReference type="EMBL" id="JAD18434.1"/>
    </source>
</evidence>
<dbReference type="EMBL" id="GBRH01279461">
    <property type="protein sequence ID" value="JAD18434.1"/>
    <property type="molecule type" value="Transcribed_RNA"/>
</dbReference>
<protein>
    <submittedName>
        <fullName evidence="1">Uncharacterized protein</fullName>
    </submittedName>
</protein>
<dbReference type="AlphaFoldDB" id="A0A0A8XWP2"/>